<dbReference type="GO" id="GO:0005506">
    <property type="term" value="F:iron ion binding"/>
    <property type="evidence" value="ECO:0007669"/>
    <property type="project" value="InterPro"/>
</dbReference>
<dbReference type="EMBL" id="MCBR01021736">
    <property type="protein sequence ID" value="RKF53858.1"/>
    <property type="molecule type" value="Genomic_DNA"/>
</dbReference>
<dbReference type="Proteomes" id="UP000285405">
    <property type="component" value="Unassembled WGS sequence"/>
</dbReference>
<evidence type="ECO:0000256" key="4">
    <source>
        <dbReference type="ARBA" id="ARBA00022989"/>
    </source>
</evidence>
<dbReference type="Gene3D" id="1.10.630.10">
    <property type="entry name" value="Cytochrome P450"/>
    <property type="match status" value="1"/>
</dbReference>
<dbReference type="PANTHER" id="PTHR24298">
    <property type="entry name" value="FLAVONOID 3'-MONOOXYGENASE-RELATED"/>
    <property type="match status" value="1"/>
</dbReference>
<dbReference type="InterPro" id="IPR001128">
    <property type="entry name" value="Cyt_P450"/>
</dbReference>
<dbReference type="OrthoDB" id="10029320at2759"/>
<dbReference type="GO" id="GO:0016709">
    <property type="term" value="F:oxidoreductase activity, acting on paired donors, with incorporation or reduction of molecular oxygen, NAD(P)H as one donor, and incorporation of one atom of oxygen"/>
    <property type="evidence" value="ECO:0007669"/>
    <property type="project" value="TreeGrafter"/>
</dbReference>
<keyword evidence="5" id="KW-0472">Membrane</keyword>
<feature type="chain" id="PRO_5019281597" evidence="6">
    <location>
        <begin position="21"/>
        <end position="384"/>
    </location>
</feature>
<proteinExistence type="predicted"/>
<dbReference type="InterPro" id="IPR051103">
    <property type="entry name" value="Plant_metabolite_P450s"/>
</dbReference>
<dbReference type="Pfam" id="PF00067">
    <property type="entry name" value="p450"/>
    <property type="match status" value="1"/>
</dbReference>
<evidence type="ECO:0000256" key="6">
    <source>
        <dbReference type="SAM" id="SignalP"/>
    </source>
</evidence>
<keyword evidence="3" id="KW-0479">Metal-binding</keyword>
<evidence type="ECO:0000256" key="3">
    <source>
        <dbReference type="ARBA" id="ARBA00022723"/>
    </source>
</evidence>
<sequence>MFIQILHFSVLVIFFRWFHTFKEKKKEKKKETEQDAFVILRQSSLEARASPNQRLRFVFGIHNAFTSTDPNEYNTIMGPIRYKLKVIRSSGWSEPVNFIQKVLHKQMFRISHKRSLNLSSMIRKLTFRLTLYMFFSRETLNPSDQAIESITTSINSLWIDSKNLEDDSISDKIKAEKKDLLLQLGRIMNMDVEEGGKNPLNIIIPAYETLWRVVLRCFLEIRFRASVEQRQNYRDTAIKFFREPHPTNFTVAKNESPSFAAIIKEALRLYPPTKRIYRLVDGETIRIEVEKIQRDPTTWGLDSTEFKPSRWQSLEQNQSNYLPFGAGKFQCPAQHEVAPMMIAVLISVLINQIGDGYVISEDFDSGPLSGERDAFADLELMVRE</sequence>
<keyword evidence="2" id="KW-0812">Transmembrane</keyword>
<keyword evidence="4" id="KW-1133">Transmembrane helix</keyword>
<gene>
    <name evidence="7" type="ORF">GcC1_217014</name>
</gene>
<dbReference type="PANTHER" id="PTHR24298:SF45">
    <property type="entry name" value="FLAVONOID 3'-MONOOXYGENASE"/>
    <property type="match status" value="1"/>
</dbReference>
<evidence type="ECO:0000256" key="5">
    <source>
        <dbReference type="ARBA" id="ARBA00023136"/>
    </source>
</evidence>
<accession>A0A420H8W6</accession>
<dbReference type="InterPro" id="IPR036396">
    <property type="entry name" value="Cyt_P450_sf"/>
</dbReference>
<evidence type="ECO:0000256" key="1">
    <source>
        <dbReference type="ARBA" id="ARBA00004167"/>
    </source>
</evidence>
<name>A0A420H8W6_9PEZI</name>
<dbReference type="GO" id="GO:0016020">
    <property type="term" value="C:membrane"/>
    <property type="evidence" value="ECO:0007669"/>
    <property type="project" value="UniProtKB-SubCell"/>
</dbReference>
<comment type="subcellular location">
    <subcellularLocation>
        <location evidence="1">Membrane</location>
        <topology evidence="1">Single-pass membrane protein</topology>
    </subcellularLocation>
</comment>
<dbReference type="AlphaFoldDB" id="A0A420H8W6"/>
<keyword evidence="6" id="KW-0732">Signal</keyword>
<evidence type="ECO:0000256" key="2">
    <source>
        <dbReference type="ARBA" id="ARBA00022692"/>
    </source>
</evidence>
<evidence type="ECO:0000313" key="8">
    <source>
        <dbReference type="Proteomes" id="UP000285405"/>
    </source>
</evidence>
<dbReference type="SUPFAM" id="SSF48264">
    <property type="entry name" value="Cytochrome P450"/>
    <property type="match status" value="1"/>
</dbReference>
<feature type="signal peptide" evidence="6">
    <location>
        <begin position="1"/>
        <end position="20"/>
    </location>
</feature>
<organism evidence="7 8">
    <name type="scientific">Golovinomyces cichoracearum</name>
    <dbReference type="NCBI Taxonomy" id="62708"/>
    <lineage>
        <taxon>Eukaryota</taxon>
        <taxon>Fungi</taxon>
        <taxon>Dikarya</taxon>
        <taxon>Ascomycota</taxon>
        <taxon>Pezizomycotina</taxon>
        <taxon>Leotiomycetes</taxon>
        <taxon>Erysiphales</taxon>
        <taxon>Erysiphaceae</taxon>
        <taxon>Golovinomyces</taxon>
    </lineage>
</organism>
<protein>
    <submittedName>
        <fullName evidence="7">Putative cytochrome P450</fullName>
    </submittedName>
</protein>
<comment type="caution">
    <text evidence="7">The sequence shown here is derived from an EMBL/GenBank/DDBJ whole genome shotgun (WGS) entry which is preliminary data.</text>
</comment>
<reference evidence="7 8" key="1">
    <citation type="journal article" date="2018" name="BMC Genomics">
        <title>Comparative genome analyses reveal sequence features reflecting distinct modes of host-adaptation between dicot and monocot powdery mildew.</title>
        <authorList>
            <person name="Wu Y."/>
            <person name="Ma X."/>
            <person name="Pan Z."/>
            <person name="Kale S.D."/>
            <person name="Song Y."/>
            <person name="King H."/>
            <person name="Zhang Q."/>
            <person name="Presley C."/>
            <person name="Deng X."/>
            <person name="Wei C.I."/>
            <person name="Xiao S."/>
        </authorList>
    </citation>
    <scope>NUCLEOTIDE SEQUENCE [LARGE SCALE GENOMIC DNA]</scope>
    <source>
        <strain evidence="7">UCSC1</strain>
    </source>
</reference>
<evidence type="ECO:0000313" key="7">
    <source>
        <dbReference type="EMBL" id="RKF53858.1"/>
    </source>
</evidence>
<dbReference type="GO" id="GO:0020037">
    <property type="term" value="F:heme binding"/>
    <property type="evidence" value="ECO:0007669"/>
    <property type="project" value="InterPro"/>
</dbReference>